<dbReference type="GO" id="GO:0030246">
    <property type="term" value="F:carbohydrate binding"/>
    <property type="evidence" value="ECO:0007669"/>
    <property type="project" value="UniProtKB-KW"/>
</dbReference>
<organism evidence="2 3">
    <name type="scientific">Chthoniobacter flavus Ellin428</name>
    <dbReference type="NCBI Taxonomy" id="497964"/>
    <lineage>
        <taxon>Bacteria</taxon>
        <taxon>Pseudomonadati</taxon>
        <taxon>Verrucomicrobiota</taxon>
        <taxon>Spartobacteria</taxon>
        <taxon>Chthoniobacterales</taxon>
        <taxon>Chthoniobacteraceae</taxon>
        <taxon>Chthoniobacter</taxon>
    </lineage>
</organism>
<dbReference type="AlphaFoldDB" id="B4D3D6"/>
<dbReference type="SUPFAM" id="SSF56436">
    <property type="entry name" value="C-type lectin-like"/>
    <property type="match status" value="1"/>
</dbReference>
<dbReference type="InParanoid" id="B4D3D6"/>
<reference evidence="2 3" key="1">
    <citation type="journal article" date="2011" name="J. Bacteriol.">
        <title>Genome sequence of Chthoniobacter flavus Ellin428, an aerobic heterotrophic soil bacterium.</title>
        <authorList>
            <person name="Kant R."/>
            <person name="van Passel M.W."/>
            <person name="Palva A."/>
            <person name="Lucas S."/>
            <person name="Lapidus A."/>
            <person name="Glavina Del Rio T."/>
            <person name="Dalin E."/>
            <person name="Tice H."/>
            <person name="Bruce D."/>
            <person name="Goodwin L."/>
            <person name="Pitluck S."/>
            <person name="Larimer F.W."/>
            <person name="Land M.L."/>
            <person name="Hauser L."/>
            <person name="Sangwan P."/>
            <person name="de Vos W.M."/>
            <person name="Janssen P.H."/>
            <person name="Smidt H."/>
        </authorList>
    </citation>
    <scope>NUCLEOTIDE SEQUENCE [LARGE SCALE GENOMIC DNA]</scope>
    <source>
        <strain evidence="2 3">Ellin428</strain>
    </source>
</reference>
<gene>
    <name evidence="2" type="ORF">CfE428DRAFT_3424</name>
</gene>
<feature type="domain" description="C-type lectin" evidence="1">
    <location>
        <begin position="39"/>
        <end position="139"/>
    </location>
</feature>
<evidence type="ECO:0000313" key="2">
    <source>
        <dbReference type="EMBL" id="EDY19247.1"/>
    </source>
</evidence>
<dbReference type="InterPro" id="IPR016187">
    <property type="entry name" value="CTDL_fold"/>
</dbReference>
<dbReference type="PANTHER" id="PTHR22803">
    <property type="entry name" value="MANNOSE, PHOSPHOLIPASE, LECTIN RECEPTOR RELATED"/>
    <property type="match status" value="1"/>
</dbReference>
<accession>B4D3D6</accession>
<dbReference type="Pfam" id="PF00059">
    <property type="entry name" value="Lectin_C"/>
    <property type="match status" value="1"/>
</dbReference>
<dbReference type="PROSITE" id="PS50041">
    <property type="entry name" value="C_TYPE_LECTIN_2"/>
    <property type="match status" value="1"/>
</dbReference>
<name>B4D3D6_9BACT</name>
<dbReference type="SMART" id="SM00034">
    <property type="entry name" value="CLECT"/>
    <property type="match status" value="1"/>
</dbReference>
<dbReference type="eggNOG" id="COG2931">
    <property type="taxonomic scope" value="Bacteria"/>
</dbReference>
<dbReference type="InterPro" id="IPR050111">
    <property type="entry name" value="C-type_lectin/snaclec_domain"/>
</dbReference>
<comment type="caution">
    <text evidence="2">The sequence shown here is derived from an EMBL/GenBank/DDBJ whole genome shotgun (WGS) entry which is preliminary data.</text>
</comment>
<dbReference type="STRING" id="497964.CfE428DRAFT_3424"/>
<evidence type="ECO:0000313" key="3">
    <source>
        <dbReference type="Proteomes" id="UP000005824"/>
    </source>
</evidence>
<dbReference type="InterPro" id="IPR001304">
    <property type="entry name" value="C-type_lectin-like"/>
</dbReference>
<sequence length="156" mass="17671" precursor="true">MQISTATVLLFVIAGLRPVIAETPPAKPPLGVPADARYFNHHWYRLYLDKATWRQARGRCEDLHGQLVVIPDAATQDFVRKVADGRQIWLGATNEHSQHGKYKWVDGTDLTFQAWDHGQPSGGNEHFLEIWKKDGSWNDGVLNDAYVVGYICEWKG</sequence>
<proteinExistence type="predicted"/>
<evidence type="ECO:0000259" key="1">
    <source>
        <dbReference type="PROSITE" id="PS50041"/>
    </source>
</evidence>
<dbReference type="Proteomes" id="UP000005824">
    <property type="component" value="Unassembled WGS sequence"/>
</dbReference>
<dbReference type="EMBL" id="ABVL01000009">
    <property type="protein sequence ID" value="EDY19247.1"/>
    <property type="molecule type" value="Genomic_DNA"/>
</dbReference>
<dbReference type="InterPro" id="IPR016186">
    <property type="entry name" value="C-type_lectin-like/link_sf"/>
</dbReference>
<dbReference type="Gene3D" id="3.10.100.10">
    <property type="entry name" value="Mannose-Binding Protein A, subunit A"/>
    <property type="match status" value="1"/>
</dbReference>
<keyword evidence="2" id="KW-0430">Lectin</keyword>
<dbReference type="RefSeq" id="WP_006980749.1">
    <property type="nucleotide sequence ID" value="NZ_ABVL01000009.1"/>
</dbReference>
<protein>
    <submittedName>
        <fullName evidence="2">C-type lectin domain protein</fullName>
    </submittedName>
</protein>
<keyword evidence="3" id="KW-1185">Reference proteome</keyword>